<organism evidence="2 3">
    <name type="scientific">Microlunatus capsulatus</name>
    <dbReference type="NCBI Taxonomy" id="99117"/>
    <lineage>
        <taxon>Bacteria</taxon>
        <taxon>Bacillati</taxon>
        <taxon>Actinomycetota</taxon>
        <taxon>Actinomycetes</taxon>
        <taxon>Propionibacteriales</taxon>
        <taxon>Propionibacteriaceae</taxon>
        <taxon>Microlunatus</taxon>
    </lineage>
</organism>
<keyword evidence="3" id="KW-1185">Reference proteome</keyword>
<gene>
    <name evidence="2" type="ORF">JOF54_000849</name>
</gene>
<feature type="signal peptide" evidence="1">
    <location>
        <begin position="1"/>
        <end position="25"/>
    </location>
</feature>
<dbReference type="Proteomes" id="UP000758168">
    <property type="component" value="Unassembled WGS sequence"/>
</dbReference>
<accession>A0ABS4Z4F7</accession>
<feature type="chain" id="PRO_5047053681" evidence="1">
    <location>
        <begin position="26"/>
        <end position="312"/>
    </location>
</feature>
<reference evidence="2 3" key="1">
    <citation type="submission" date="2021-03" db="EMBL/GenBank/DDBJ databases">
        <title>Sequencing the genomes of 1000 actinobacteria strains.</title>
        <authorList>
            <person name="Klenk H.-P."/>
        </authorList>
    </citation>
    <scope>NUCLEOTIDE SEQUENCE [LARGE SCALE GENOMIC DNA]</scope>
    <source>
        <strain evidence="2 3">DSM 12936</strain>
    </source>
</reference>
<dbReference type="RefSeq" id="WP_210053290.1">
    <property type="nucleotide sequence ID" value="NZ_BAAAMH010000027.1"/>
</dbReference>
<keyword evidence="1" id="KW-0732">Signal</keyword>
<protein>
    <submittedName>
        <fullName evidence="2">Uncharacterized protein</fullName>
    </submittedName>
</protein>
<sequence length="312" mass="32341">MRRAAGVALACLGLLLASPPLTPSAATVDRPFATSSPFNTAVPAGTRTDPASAAMVARATRTRQLHANLVAYGIPVLTATPSTPRHRVTCSMAAAWGPCPLTRQALPIPLDARPSTGDDGALVVVDPATGTIGEYWQARRSGSGWTASYGAVNDLAGSGWGGSSTGAGASRLAGVVRVREIRAGLIPHALVLQSDNVCAGTVRPPALKTDGTSRRTDCLPEGARLQLDPALDLAEVPGLTPGERTVARALQVYGGYVIDRAGTPLSASFERAPDATASSPGAVYRAAGFGWDYDGMDAVPWHRLRVLRTWQG</sequence>
<name>A0ABS4Z4F7_9ACTN</name>
<evidence type="ECO:0000313" key="2">
    <source>
        <dbReference type="EMBL" id="MBP2415927.1"/>
    </source>
</evidence>
<evidence type="ECO:0000256" key="1">
    <source>
        <dbReference type="SAM" id="SignalP"/>
    </source>
</evidence>
<proteinExistence type="predicted"/>
<comment type="caution">
    <text evidence="2">The sequence shown here is derived from an EMBL/GenBank/DDBJ whole genome shotgun (WGS) entry which is preliminary data.</text>
</comment>
<dbReference type="EMBL" id="JAGIOB010000001">
    <property type="protein sequence ID" value="MBP2415927.1"/>
    <property type="molecule type" value="Genomic_DNA"/>
</dbReference>
<evidence type="ECO:0000313" key="3">
    <source>
        <dbReference type="Proteomes" id="UP000758168"/>
    </source>
</evidence>